<dbReference type="AlphaFoldDB" id="A0AAC9I4R7"/>
<dbReference type="EMBL" id="CP017479">
    <property type="protein sequence ID" value="AOW10384.1"/>
    <property type="molecule type" value="Genomic_DNA"/>
</dbReference>
<sequence length="265" mass="28018">MEVKYIEKQVNNNNNSNFKLRTMKKNVTFKNGGYKAVLILSLALAGLSTQAQEKTATIAKQAPTTMGQIGDGTAATQGSVRVIDNKGTIKYLQVKNGITQITNTTADKGIVTTWQLGGTLTDDTYIDATGKVFGLDGIKLVDPAAPGMAASADATDKSKHGTGTGLTLLVRNEATGETMKMKFADLVNGGQTLQTATAAADVTFTDATLPANVQKVWVYRNGAKLVAGVDYTLTGTTVKVNKAGGTDPDDYAFVDGDKIEIQWVK</sequence>
<evidence type="ECO:0000313" key="1">
    <source>
        <dbReference type="EMBL" id="AOW10384.1"/>
    </source>
</evidence>
<accession>A0AAC9I4R7</accession>
<dbReference type="RefSeq" id="WP_035635035.1">
    <property type="nucleotide sequence ID" value="NZ_CP017479.1"/>
</dbReference>
<evidence type="ECO:0000313" key="2">
    <source>
        <dbReference type="Proteomes" id="UP000175968"/>
    </source>
</evidence>
<dbReference type="Proteomes" id="UP000175968">
    <property type="component" value="Chromosome"/>
</dbReference>
<keyword evidence="2" id="KW-1185">Reference proteome</keyword>
<dbReference type="KEGG" id="fgl:EM308_13205"/>
<reference evidence="1 2" key="1">
    <citation type="submission" date="2016-10" db="EMBL/GenBank/DDBJ databases">
        <title>Flavobacterium gilvum sp. nov., isolated from stream water.</title>
        <authorList>
            <person name="Shin S.-K."/>
            <person name="Cho Y.-J."/>
            <person name="Yi H."/>
        </authorList>
    </citation>
    <scope>NUCLEOTIDE SEQUENCE [LARGE SCALE GENOMIC DNA]</scope>
    <source>
        <strain evidence="1 2">EM1308</strain>
    </source>
</reference>
<organism evidence="1 2">
    <name type="scientific">Flavobacterium gilvum</name>
    <dbReference type="NCBI Taxonomy" id="1492737"/>
    <lineage>
        <taxon>Bacteria</taxon>
        <taxon>Pseudomonadati</taxon>
        <taxon>Bacteroidota</taxon>
        <taxon>Flavobacteriia</taxon>
        <taxon>Flavobacteriales</taxon>
        <taxon>Flavobacteriaceae</taxon>
        <taxon>Flavobacterium</taxon>
    </lineage>
</organism>
<proteinExistence type="predicted"/>
<name>A0AAC9I4R7_9FLAO</name>
<gene>
    <name evidence="1" type="ORF">EM308_13205</name>
</gene>
<protein>
    <submittedName>
        <fullName evidence="1">Uncharacterized protein</fullName>
    </submittedName>
</protein>